<dbReference type="SUPFAM" id="SSF55073">
    <property type="entry name" value="Nucleotide cyclase"/>
    <property type="match status" value="1"/>
</dbReference>
<gene>
    <name evidence="3" type="ORF">BC793_108338</name>
</gene>
<dbReference type="Gene3D" id="3.30.70.270">
    <property type="match status" value="1"/>
</dbReference>
<accession>A0A316FFZ0</accession>
<feature type="transmembrane region" description="Helical" evidence="1">
    <location>
        <begin position="144"/>
        <end position="168"/>
    </location>
</feature>
<dbReference type="Proteomes" id="UP000245697">
    <property type="component" value="Unassembled WGS sequence"/>
</dbReference>
<feature type="domain" description="GGDEF" evidence="2">
    <location>
        <begin position="359"/>
        <end position="486"/>
    </location>
</feature>
<dbReference type="AlphaFoldDB" id="A0A316FFZ0"/>
<feature type="transmembrane region" description="Helical" evidence="1">
    <location>
        <begin position="302"/>
        <end position="321"/>
    </location>
</feature>
<feature type="transmembrane region" description="Helical" evidence="1">
    <location>
        <begin position="180"/>
        <end position="198"/>
    </location>
</feature>
<dbReference type="PANTHER" id="PTHR46663:SF2">
    <property type="entry name" value="GGDEF DOMAIN-CONTAINING PROTEIN"/>
    <property type="match status" value="1"/>
</dbReference>
<feature type="transmembrane region" description="Helical" evidence="1">
    <location>
        <begin position="26"/>
        <end position="45"/>
    </location>
</feature>
<keyword evidence="1" id="KW-0472">Membrane</keyword>
<evidence type="ECO:0000259" key="2">
    <source>
        <dbReference type="PROSITE" id="PS50887"/>
    </source>
</evidence>
<feature type="transmembrane region" description="Helical" evidence="1">
    <location>
        <begin position="115"/>
        <end position="132"/>
    </location>
</feature>
<dbReference type="NCBIfam" id="TIGR00254">
    <property type="entry name" value="GGDEF"/>
    <property type="match status" value="1"/>
</dbReference>
<dbReference type="InterPro" id="IPR043128">
    <property type="entry name" value="Rev_trsase/Diguanyl_cyclase"/>
</dbReference>
<dbReference type="InterPro" id="IPR052163">
    <property type="entry name" value="DGC-Regulatory_Protein"/>
</dbReference>
<keyword evidence="1" id="KW-0812">Transmembrane</keyword>
<dbReference type="InterPro" id="IPR029787">
    <property type="entry name" value="Nucleotide_cyclase"/>
</dbReference>
<dbReference type="CDD" id="cd01949">
    <property type="entry name" value="GGDEF"/>
    <property type="match status" value="1"/>
</dbReference>
<dbReference type="PANTHER" id="PTHR46663">
    <property type="entry name" value="DIGUANYLATE CYCLASE DGCT-RELATED"/>
    <property type="match status" value="1"/>
</dbReference>
<dbReference type="PROSITE" id="PS50887">
    <property type="entry name" value="GGDEF"/>
    <property type="match status" value="1"/>
</dbReference>
<dbReference type="Pfam" id="PF00990">
    <property type="entry name" value="GGDEF"/>
    <property type="match status" value="1"/>
</dbReference>
<feature type="transmembrane region" description="Helical" evidence="1">
    <location>
        <begin position="210"/>
        <end position="231"/>
    </location>
</feature>
<feature type="transmembrane region" description="Helical" evidence="1">
    <location>
        <begin position="277"/>
        <end position="296"/>
    </location>
</feature>
<keyword evidence="4" id="KW-1185">Reference proteome</keyword>
<keyword evidence="1" id="KW-1133">Transmembrane helix</keyword>
<proteinExistence type="predicted"/>
<dbReference type="SMART" id="SM00267">
    <property type="entry name" value="GGDEF"/>
    <property type="match status" value="1"/>
</dbReference>
<evidence type="ECO:0000313" key="4">
    <source>
        <dbReference type="Proteomes" id="UP000245697"/>
    </source>
</evidence>
<feature type="transmembrane region" description="Helical" evidence="1">
    <location>
        <begin position="237"/>
        <end position="256"/>
    </location>
</feature>
<evidence type="ECO:0000256" key="1">
    <source>
        <dbReference type="SAM" id="Phobius"/>
    </source>
</evidence>
<comment type="caution">
    <text evidence="3">The sequence shown here is derived from an EMBL/GenBank/DDBJ whole genome shotgun (WGS) entry which is preliminary data.</text>
</comment>
<dbReference type="InterPro" id="IPR000160">
    <property type="entry name" value="GGDEF_dom"/>
</dbReference>
<feature type="transmembrane region" description="Helical" evidence="1">
    <location>
        <begin position="51"/>
        <end position="68"/>
    </location>
</feature>
<reference evidence="3 4" key="1">
    <citation type="submission" date="2018-05" db="EMBL/GenBank/DDBJ databases">
        <title>Genomic Encyclopedia of Archaeal and Bacterial Type Strains, Phase II (KMG-II): from individual species to whole genera.</title>
        <authorList>
            <person name="Goeker M."/>
        </authorList>
    </citation>
    <scope>NUCLEOTIDE SEQUENCE [LARGE SCALE GENOMIC DNA]</scope>
    <source>
        <strain evidence="3 4">DSM 45184</strain>
    </source>
</reference>
<name>A0A316FFZ0_9ACTN</name>
<protein>
    <submittedName>
        <fullName evidence="3">Diguanylate cyclase (GGDEF)-like protein</fullName>
    </submittedName>
</protein>
<feature type="transmembrane region" description="Helical" evidence="1">
    <location>
        <begin position="80"/>
        <end position="103"/>
    </location>
</feature>
<evidence type="ECO:0000313" key="3">
    <source>
        <dbReference type="EMBL" id="PWK47223.1"/>
    </source>
</evidence>
<organism evidence="3 4">
    <name type="scientific">Actinoplanes xinjiangensis</name>
    <dbReference type="NCBI Taxonomy" id="512350"/>
    <lineage>
        <taxon>Bacteria</taxon>
        <taxon>Bacillati</taxon>
        <taxon>Actinomycetota</taxon>
        <taxon>Actinomycetes</taxon>
        <taxon>Micromonosporales</taxon>
        <taxon>Micromonosporaceae</taxon>
        <taxon>Actinoplanes</taxon>
    </lineage>
</organism>
<sequence>MRRVTAEDAQVRRPGADWLHMTTGRIWVFLGGATSAVTGLVMTYGTTVGDVLYMITYVTMCVMAWMAVARIGAGPDRRPWALVATAQVLWLTGDAIELAYFYLAAAVPPVGLADAFWLAGYPLLAVALTMMARRRAPRQLRSAVLDGLTLTVAAGLASWQFLILPVLGTGFSLAESIVPPLYPIADVALLAGVLFIALSPGGRGTPTRLLLGAVGLYLTIDISYNVLPLFLEYDVVARIGPLIMLGNALLIAACLHPDRAELTRPGQRVNVLHPSRVLFLGLAFLTAPTLSLLQSGVDRNSVIALAATALSTAFVLTRFTIAVREQERAQAQLAHQARHDPLTGLANRSVLSDELERPGPVAVLYLDLDGFKEVNDTHGHEAGDLVLSTVAGRLSAAVRATDLVVRLGGDEFVLLCPGLPQAEAIGLAERVLADVAQPITFRGTVLDIGASIGIAADAPDRDVLRSADMAMYEAKKQGRGRWVLAA</sequence>
<dbReference type="EMBL" id="QGGR01000008">
    <property type="protein sequence ID" value="PWK47223.1"/>
    <property type="molecule type" value="Genomic_DNA"/>
</dbReference>